<evidence type="ECO:0000256" key="3">
    <source>
        <dbReference type="ARBA" id="ARBA00022448"/>
    </source>
</evidence>
<dbReference type="AlphaFoldDB" id="A0A418ZPJ9"/>
<dbReference type="GO" id="GO:0022857">
    <property type="term" value="F:transmembrane transporter activity"/>
    <property type="evidence" value="ECO:0007669"/>
    <property type="project" value="InterPro"/>
</dbReference>
<evidence type="ECO:0000256" key="6">
    <source>
        <dbReference type="ARBA" id="ARBA00022989"/>
    </source>
</evidence>
<evidence type="ECO:0000256" key="5">
    <source>
        <dbReference type="ARBA" id="ARBA00022692"/>
    </source>
</evidence>
<evidence type="ECO:0000256" key="2">
    <source>
        <dbReference type="ARBA" id="ARBA00007935"/>
    </source>
</evidence>
<comment type="similarity">
    <text evidence="2">Belongs to the binding-protein-dependent transport system permease family. FecCD subfamily.</text>
</comment>
<comment type="subcellular location">
    <subcellularLocation>
        <location evidence="1">Cell membrane</location>
        <topology evidence="1">Multi-pass membrane protein</topology>
    </subcellularLocation>
</comment>
<protein>
    <submittedName>
        <fullName evidence="9">Fe(3+)-hydroxamate ABC transporter permease FhuB</fullName>
    </submittedName>
</protein>
<feature type="transmembrane region" description="Helical" evidence="8">
    <location>
        <begin position="49"/>
        <end position="70"/>
    </location>
</feature>
<feature type="transmembrane region" description="Helical" evidence="8">
    <location>
        <begin position="82"/>
        <end position="101"/>
    </location>
</feature>
<dbReference type="PANTHER" id="PTHR30472">
    <property type="entry name" value="FERRIC ENTEROBACTIN TRANSPORT SYSTEM PERMEASE PROTEIN"/>
    <property type="match status" value="1"/>
</dbReference>
<comment type="caution">
    <text evidence="9">The sequence shown here is derived from an EMBL/GenBank/DDBJ whole genome shotgun (WGS) entry which is preliminary data.</text>
</comment>
<dbReference type="Gene3D" id="1.10.3470.10">
    <property type="entry name" value="ABC transporter involved in vitamin B12 uptake, BtuC"/>
    <property type="match status" value="1"/>
</dbReference>
<dbReference type="RefSeq" id="WP_147388203.1">
    <property type="nucleotide sequence ID" value="NZ_QZEV01000218.1"/>
</dbReference>
<keyword evidence="5 8" id="KW-0812">Transmembrane</keyword>
<keyword evidence="7 8" id="KW-0472">Membrane</keyword>
<dbReference type="Proteomes" id="UP000285530">
    <property type="component" value="Unassembled WGS sequence"/>
</dbReference>
<dbReference type="Pfam" id="PF01032">
    <property type="entry name" value="FecCD"/>
    <property type="match status" value="1"/>
</dbReference>
<dbReference type="GO" id="GO:0005886">
    <property type="term" value="C:plasma membrane"/>
    <property type="evidence" value="ECO:0007669"/>
    <property type="project" value="UniProtKB-SubCell"/>
</dbReference>
<organism evidence="9 10">
    <name type="scientific">Paracoccus aestuarii</name>
    <dbReference type="NCBI Taxonomy" id="453842"/>
    <lineage>
        <taxon>Bacteria</taxon>
        <taxon>Pseudomonadati</taxon>
        <taxon>Pseudomonadota</taxon>
        <taxon>Alphaproteobacteria</taxon>
        <taxon>Rhodobacterales</taxon>
        <taxon>Paracoccaceae</taxon>
        <taxon>Paracoccus</taxon>
    </lineage>
</organism>
<keyword evidence="10" id="KW-1185">Reference proteome</keyword>
<evidence type="ECO:0000256" key="7">
    <source>
        <dbReference type="ARBA" id="ARBA00023136"/>
    </source>
</evidence>
<dbReference type="OrthoDB" id="9811975at2"/>
<keyword evidence="3" id="KW-0813">Transport</keyword>
<feature type="non-terminal residue" evidence="9">
    <location>
        <position position="117"/>
    </location>
</feature>
<accession>A0A418ZPJ9</accession>
<dbReference type="InterPro" id="IPR000522">
    <property type="entry name" value="ABC_transptr_permease_BtuC"/>
</dbReference>
<gene>
    <name evidence="9" type="ORF">D3P06_18935</name>
</gene>
<dbReference type="InterPro" id="IPR037294">
    <property type="entry name" value="ABC_BtuC-like"/>
</dbReference>
<keyword evidence="4" id="KW-1003">Cell membrane</keyword>
<name>A0A418ZPJ9_9RHOB</name>
<evidence type="ECO:0000256" key="4">
    <source>
        <dbReference type="ARBA" id="ARBA00022475"/>
    </source>
</evidence>
<dbReference type="GO" id="GO:0033214">
    <property type="term" value="P:siderophore-iron import into cell"/>
    <property type="evidence" value="ECO:0007669"/>
    <property type="project" value="TreeGrafter"/>
</dbReference>
<sequence>MTGARAMLPLGAALALGLWLWAVRDLPWPGWPLDPQAMTLDQIRMGYGMMPRGVVALLAGAALGLAGAILQVVLRNPVADPTTLGISAGAQLALVLATVAAPDLLGPGRWPIAMAGG</sequence>
<dbReference type="SUPFAM" id="SSF81345">
    <property type="entry name" value="ABC transporter involved in vitamin B12 uptake, BtuC"/>
    <property type="match status" value="1"/>
</dbReference>
<reference evidence="9 10" key="1">
    <citation type="submission" date="2018-09" db="EMBL/GenBank/DDBJ databases">
        <title>Paracoccus onubensis nov. sp. a moderate halophilic bacterium isolated from Gruta de las Maravillas (Aracena, Spain).</title>
        <authorList>
            <person name="Jurado V."/>
            <person name="Gutierrez-Patricio S."/>
            <person name="Gonzalez-Pimentel J.L."/>
            <person name="Laiz L."/>
            <person name="Saiz-Jimenez C."/>
        </authorList>
    </citation>
    <scope>NUCLEOTIDE SEQUENCE [LARGE SCALE GENOMIC DNA]</scope>
    <source>
        <strain evidence="9 10">DSM 19484</strain>
    </source>
</reference>
<evidence type="ECO:0000256" key="8">
    <source>
        <dbReference type="SAM" id="Phobius"/>
    </source>
</evidence>
<dbReference type="PANTHER" id="PTHR30472:SF1">
    <property type="entry name" value="FE(3+) DICITRATE TRANSPORT SYSTEM PERMEASE PROTEIN FECC-RELATED"/>
    <property type="match status" value="1"/>
</dbReference>
<dbReference type="EMBL" id="QZEV01000218">
    <property type="protein sequence ID" value="RJK93286.1"/>
    <property type="molecule type" value="Genomic_DNA"/>
</dbReference>
<evidence type="ECO:0000256" key="1">
    <source>
        <dbReference type="ARBA" id="ARBA00004651"/>
    </source>
</evidence>
<proteinExistence type="inferred from homology"/>
<keyword evidence="6 8" id="KW-1133">Transmembrane helix</keyword>
<evidence type="ECO:0000313" key="9">
    <source>
        <dbReference type="EMBL" id="RJK93286.1"/>
    </source>
</evidence>
<evidence type="ECO:0000313" key="10">
    <source>
        <dbReference type="Proteomes" id="UP000285530"/>
    </source>
</evidence>